<dbReference type="SMART" id="SM00409">
    <property type="entry name" value="IG"/>
    <property type="match status" value="1"/>
</dbReference>
<evidence type="ECO:0000256" key="6">
    <source>
        <dbReference type="SAM" id="Phobius"/>
    </source>
</evidence>
<feature type="domain" description="Ig-like" evidence="8">
    <location>
        <begin position="141"/>
        <end position="259"/>
    </location>
</feature>
<evidence type="ECO:0000256" key="3">
    <source>
        <dbReference type="ARBA" id="ARBA00023157"/>
    </source>
</evidence>
<dbReference type="GO" id="GO:0005886">
    <property type="term" value="C:plasma membrane"/>
    <property type="evidence" value="ECO:0007669"/>
    <property type="project" value="TreeGrafter"/>
</dbReference>
<dbReference type="InterPro" id="IPR051275">
    <property type="entry name" value="Cell_adhesion_signaling"/>
</dbReference>
<keyword evidence="2 6" id="KW-0472">Membrane</keyword>
<keyword evidence="7" id="KW-0732">Signal</keyword>
<comment type="subcellular location">
    <subcellularLocation>
        <location evidence="1">Membrane</location>
        <topology evidence="1">Single-pass type I membrane protein</topology>
    </subcellularLocation>
</comment>
<evidence type="ECO:0000256" key="2">
    <source>
        <dbReference type="ARBA" id="ARBA00023136"/>
    </source>
</evidence>
<dbReference type="EMBL" id="CAIIXF020000012">
    <property type="protein sequence ID" value="CAH1802075.1"/>
    <property type="molecule type" value="Genomic_DNA"/>
</dbReference>
<keyword evidence="6" id="KW-0812">Transmembrane</keyword>
<keyword evidence="6" id="KW-1133">Transmembrane helix</keyword>
<feature type="signal peptide" evidence="7">
    <location>
        <begin position="1"/>
        <end position="20"/>
    </location>
</feature>
<feature type="chain" id="PRO_5035723467" description="Ig-like domain-containing protein" evidence="7">
    <location>
        <begin position="21"/>
        <end position="341"/>
    </location>
</feature>
<dbReference type="InterPro" id="IPR036179">
    <property type="entry name" value="Ig-like_dom_sf"/>
</dbReference>
<evidence type="ECO:0000256" key="1">
    <source>
        <dbReference type="ARBA" id="ARBA00004479"/>
    </source>
</evidence>
<sequence>MFIIIRYIKCWTFIFTVVSCLDIQIDNAGGNIVKQLGQSVELQCNVLYIDASSADIVGNPATWEKLSRRDNPLYTIVSTGSNKRAGVPDRIGVDFGDYSTSIPNTSGIKYSLKITGLEAGDNGTYACLVGDVKIEYNLLIPSSVETVILDDSKTNDTSQLKTFEYTEGETRSLNCTSHGGSPDAKLVVTFDGVDKTDEMDSYQKWYLENPESAFEAAKVAVSRSMNYTAKKEDNLRTIRCTASVDGLPSNDKFAEAKIRIQLTGTTTVDTTHTTRETRFTVATRETPTTVADRITTQASNTTAPTTLCPICPTSGSGGISIGGVVCTLMVIGIICVLEFIA</sequence>
<dbReference type="PANTHER" id="PTHR11640">
    <property type="entry name" value="NEPHRIN"/>
    <property type="match status" value="1"/>
</dbReference>
<dbReference type="InterPro" id="IPR013783">
    <property type="entry name" value="Ig-like_fold"/>
</dbReference>
<dbReference type="InterPro" id="IPR007110">
    <property type="entry name" value="Ig-like_dom"/>
</dbReference>
<dbReference type="Proteomes" id="UP000749559">
    <property type="component" value="Unassembled WGS sequence"/>
</dbReference>
<evidence type="ECO:0000256" key="4">
    <source>
        <dbReference type="ARBA" id="ARBA00023180"/>
    </source>
</evidence>
<dbReference type="InterPro" id="IPR003599">
    <property type="entry name" value="Ig_sub"/>
</dbReference>
<keyword evidence="4" id="KW-0325">Glycoprotein</keyword>
<organism evidence="9 10">
    <name type="scientific">Owenia fusiformis</name>
    <name type="common">Polychaete worm</name>
    <dbReference type="NCBI Taxonomy" id="6347"/>
    <lineage>
        <taxon>Eukaryota</taxon>
        <taxon>Metazoa</taxon>
        <taxon>Spiralia</taxon>
        <taxon>Lophotrochozoa</taxon>
        <taxon>Annelida</taxon>
        <taxon>Polychaeta</taxon>
        <taxon>Sedentaria</taxon>
        <taxon>Canalipalpata</taxon>
        <taxon>Sabellida</taxon>
        <taxon>Oweniida</taxon>
        <taxon>Oweniidae</taxon>
        <taxon>Owenia</taxon>
    </lineage>
</organism>
<dbReference type="AlphaFoldDB" id="A0A8S4Q8I5"/>
<comment type="caution">
    <text evidence="9">The sequence shown here is derived from an EMBL/GenBank/DDBJ whole genome shotgun (WGS) entry which is preliminary data.</text>
</comment>
<dbReference type="Gene3D" id="2.60.40.10">
    <property type="entry name" value="Immunoglobulins"/>
    <property type="match status" value="2"/>
</dbReference>
<accession>A0A8S4Q8I5</accession>
<evidence type="ECO:0000313" key="10">
    <source>
        <dbReference type="Proteomes" id="UP000749559"/>
    </source>
</evidence>
<proteinExistence type="predicted"/>
<dbReference type="SUPFAM" id="SSF48726">
    <property type="entry name" value="Immunoglobulin"/>
    <property type="match status" value="1"/>
</dbReference>
<gene>
    <name evidence="9" type="ORF">OFUS_LOCUS25793</name>
</gene>
<evidence type="ECO:0000256" key="5">
    <source>
        <dbReference type="ARBA" id="ARBA00023319"/>
    </source>
</evidence>
<dbReference type="GO" id="GO:0050839">
    <property type="term" value="F:cell adhesion molecule binding"/>
    <property type="evidence" value="ECO:0007669"/>
    <property type="project" value="TreeGrafter"/>
</dbReference>
<evidence type="ECO:0000256" key="7">
    <source>
        <dbReference type="SAM" id="SignalP"/>
    </source>
</evidence>
<keyword evidence="5" id="KW-0393">Immunoglobulin domain</keyword>
<keyword evidence="10" id="KW-1185">Reference proteome</keyword>
<dbReference type="PROSITE" id="PS50835">
    <property type="entry name" value="IG_LIKE"/>
    <property type="match status" value="1"/>
</dbReference>
<keyword evidence="3" id="KW-1015">Disulfide bond</keyword>
<name>A0A8S4Q8I5_OWEFU</name>
<protein>
    <recommendedName>
        <fullName evidence="8">Ig-like domain-containing protein</fullName>
    </recommendedName>
</protein>
<dbReference type="GO" id="GO:0098609">
    <property type="term" value="P:cell-cell adhesion"/>
    <property type="evidence" value="ECO:0007669"/>
    <property type="project" value="TreeGrafter"/>
</dbReference>
<feature type="transmembrane region" description="Helical" evidence="6">
    <location>
        <begin position="318"/>
        <end position="340"/>
    </location>
</feature>
<evidence type="ECO:0000259" key="8">
    <source>
        <dbReference type="PROSITE" id="PS50835"/>
    </source>
</evidence>
<dbReference type="OrthoDB" id="10006996at2759"/>
<dbReference type="PROSITE" id="PS51257">
    <property type="entry name" value="PROKAR_LIPOPROTEIN"/>
    <property type="match status" value="1"/>
</dbReference>
<reference evidence="9" key="1">
    <citation type="submission" date="2022-03" db="EMBL/GenBank/DDBJ databases">
        <authorList>
            <person name="Martin C."/>
        </authorList>
    </citation>
    <scope>NUCLEOTIDE SEQUENCE</scope>
</reference>
<dbReference type="PANTHER" id="PTHR11640:SF31">
    <property type="entry name" value="IRREGULAR CHIASM C-ROUGHEST PROTEIN-RELATED"/>
    <property type="match status" value="1"/>
</dbReference>
<evidence type="ECO:0000313" key="9">
    <source>
        <dbReference type="EMBL" id="CAH1802075.1"/>
    </source>
</evidence>
<dbReference type="GO" id="GO:0005911">
    <property type="term" value="C:cell-cell junction"/>
    <property type="evidence" value="ECO:0007669"/>
    <property type="project" value="TreeGrafter"/>
</dbReference>